<evidence type="ECO:0008006" key="2">
    <source>
        <dbReference type="Google" id="ProtNLM"/>
    </source>
</evidence>
<comment type="caution">
    <text evidence="1">The sequence shown here is derived from an EMBL/GenBank/DDBJ whole genome shotgun (WGS) entry which is preliminary data.</text>
</comment>
<accession>A0AAW2TY02</accession>
<protein>
    <recommendedName>
        <fullName evidence="2">Reverse transcriptase domain-containing protein</fullName>
    </recommendedName>
</protein>
<dbReference type="AlphaFoldDB" id="A0AAW2TY02"/>
<reference evidence="1" key="1">
    <citation type="submission" date="2020-06" db="EMBL/GenBank/DDBJ databases">
        <authorList>
            <person name="Li T."/>
            <person name="Hu X."/>
            <person name="Zhang T."/>
            <person name="Song X."/>
            <person name="Zhang H."/>
            <person name="Dai N."/>
            <person name="Sheng W."/>
            <person name="Hou X."/>
            <person name="Wei L."/>
        </authorList>
    </citation>
    <scope>NUCLEOTIDE SEQUENCE</scope>
    <source>
        <strain evidence="1">G02</strain>
        <tissue evidence="1">Leaf</tissue>
    </source>
</reference>
<evidence type="ECO:0000313" key="1">
    <source>
        <dbReference type="EMBL" id="KAL0409388.1"/>
    </source>
</evidence>
<reference evidence="1" key="2">
    <citation type="journal article" date="2024" name="Plant">
        <title>Genomic evolution and insights into agronomic trait innovations of Sesamum species.</title>
        <authorList>
            <person name="Miao H."/>
            <person name="Wang L."/>
            <person name="Qu L."/>
            <person name="Liu H."/>
            <person name="Sun Y."/>
            <person name="Le M."/>
            <person name="Wang Q."/>
            <person name="Wei S."/>
            <person name="Zheng Y."/>
            <person name="Lin W."/>
            <person name="Duan Y."/>
            <person name="Cao H."/>
            <person name="Xiong S."/>
            <person name="Wang X."/>
            <person name="Wei L."/>
            <person name="Li C."/>
            <person name="Ma Q."/>
            <person name="Ju M."/>
            <person name="Zhao R."/>
            <person name="Li G."/>
            <person name="Mu C."/>
            <person name="Tian Q."/>
            <person name="Mei H."/>
            <person name="Zhang T."/>
            <person name="Gao T."/>
            <person name="Zhang H."/>
        </authorList>
    </citation>
    <scope>NUCLEOTIDE SEQUENCE</scope>
    <source>
        <strain evidence="1">G02</strain>
    </source>
</reference>
<sequence>MNDSLCTPFTSSEVEKTIFQMSQLKSPGPDEALDFERGREVGPTSRCGYFQSAPRISHLLFVDDTLIFRKANLEAVQTIKCLLKKYEQASGRRVNLEKSEVFSSLSVREELQRPLVDSLGVQWMEKHDKYLGLPMVSGKSKQDMFSGICERIWNRIYEWNAKYLSQVGKEVFVKAVL</sequence>
<dbReference type="PANTHER" id="PTHR33116:SF86">
    <property type="entry name" value="REVERSE TRANSCRIPTASE DOMAIN-CONTAINING PROTEIN"/>
    <property type="match status" value="1"/>
</dbReference>
<name>A0AAW2TY02_SESRA</name>
<dbReference type="EMBL" id="JACGWJ010000007">
    <property type="protein sequence ID" value="KAL0409388.1"/>
    <property type="molecule type" value="Genomic_DNA"/>
</dbReference>
<dbReference type="PANTHER" id="PTHR33116">
    <property type="entry name" value="REVERSE TRANSCRIPTASE ZINC-BINDING DOMAIN-CONTAINING PROTEIN-RELATED-RELATED"/>
    <property type="match status" value="1"/>
</dbReference>
<gene>
    <name evidence="1" type="ORF">Sradi_1873200</name>
</gene>
<organism evidence="1">
    <name type="scientific">Sesamum radiatum</name>
    <name type="common">Black benniseed</name>
    <dbReference type="NCBI Taxonomy" id="300843"/>
    <lineage>
        <taxon>Eukaryota</taxon>
        <taxon>Viridiplantae</taxon>
        <taxon>Streptophyta</taxon>
        <taxon>Embryophyta</taxon>
        <taxon>Tracheophyta</taxon>
        <taxon>Spermatophyta</taxon>
        <taxon>Magnoliopsida</taxon>
        <taxon>eudicotyledons</taxon>
        <taxon>Gunneridae</taxon>
        <taxon>Pentapetalae</taxon>
        <taxon>asterids</taxon>
        <taxon>lamiids</taxon>
        <taxon>Lamiales</taxon>
        <taxon>Pedaliaceae</taxon>
        <taxon>Sesamum</taxon>
    </lineage>
</organism>
<proteinExistence type="predicted"/>